<dbReference type="OrthoDB" id="438041at2759"/>
<dbReference type="PANTHER" id="PTHR46035">
    <property type="entry name" value="TETRATRICOPEPTIDE REPEAT PROTEIN 4"/>
    <property type="match status" value="1"/>
</dbReference>
<proteinExistence type="predicted"/>
<evidence type="ECO:0000313" key="4">
    <source>
        <dbReference type="EMBL" id="CAL1136050.1"/>
    </source>
</evidence>
<evidence type="ECO:0000256" key="2">
    <source>
        <dbReference type="SAM" id="MobiDB-lite"/>
    </source>
</evidence>
<dbReference type="GO" id="GO:0005829">
    <property type="term" value="C:cytosol"/>
    <property type="evidence" value="ECO:0007669"/>
    <property type="project" value="TreeGrafter"/>
</dbReference>
<dbReference type="EMBL" id="CAMXCT020000735">
    <property type="protein sequence ID" value="CAL1136050.1"/>
    <property type="molecule type" value="Genomic_DNA"/>
</dbReference>
<dbReference type="EMBL" id="CAMXCT010000735">
    <property type="protein sequence ID" value="CAI3982675.1"/>
    <property type="molecule type" value="Genomic_DNA"/>
</dbReference>
<dbReference type="PANTHER" id="PTHR46035:SF1">
    <property type="entry name" value="TETRATRICOPEPTIDE REPEAT PROTEIN 4"/>
    <property type="match status" value="1"/>
</dbReference>
<dbReference type="EMBL" id="CAMXCT030000735">
    <property type="protein sequence ID" value="CAL4769987.1"/>
    <property type="molecule type" value="Genomic_DNA"/>
</dbReference>
<reference evidence="3" key="1">
    <citation type="submission" date="2022-10" db="EMBL/GenBank/DDBJ databases">
        <authorList>
            <person name="Chen Y."/>
            <person name="Dougan E. K."/>
            <person name="Chan C."/>
            <person name="Rhodes N."/>
            <person name="Thang M."/>
        </authorList>
    </citation>
    <scope>NUCLEOTIDE SEQUENCE</scope>
</reference>
<evidence type="ECO:0000256" key="1">
    <source>
        <dbReference type="SAM" id="Coils"/>
    </source>
</evidence>
<dbReference type="InterPro" id="IPR011990">
    <property type="entry name" value="TPR-like_helical_dom_sf"/>
</dbReference>
<protein>
    <submittedName>
        <fullName evidence="5">EF-hand domain-containing protein</fullName>
    </submittedName>
</protein>
<dbReference type="Pfam" id="PF14559">
    <property type="entry name" value="TPR_19"/>
    <property type="match status" value="1"/>
</dbReference>
<gene>
    <name evidence="3" type="ORF">C1SCF055_LOCUS10344</name>
</gene>
<dbReference type="Gene3D" id="1.25.40.10">
    <property type="entry name" value="Tetratricopeptide repeat domain"/>
    <property type="match status" value="1"/>
</dbReference>
<comment type="caution">
    <text evidence="3">The sequence shown here is derived from an EMBL/GenBank/DDBJ whole genome shotgun (WGS) entry which is preliminary data.</text>
</comment>
<keyword evidence="1" id="KW-0175">Coiled coil</keyword>
<name>A0A9P1C1Q1_9DINO</name>
<evidence type="ECO:0000313" key="5">
    <source>
        <dbReference type="EMBL" id="CAL4769987.1"/>
    </source>
</evidence>
<dbReference type="GO" id="GO:0006457">
    <property type="term" value="P:protein folding"/>
    <property type="evidence" value="ECO:0007669"/>
    <property type="project" value="TreeGrafter"/>
</dbReference>
<dbReference type="GO" id="GO:0005634">
    <property type="term" value="C:nucleus"/>
    <property type="evidence" value="ECO:0007669"/>
    <property type="project" value="TreeGrafter"/>
</dbReference>
<dbReference type="AlphaFoldDB" id="A0A9P1C1Q1"/>
<dbReference type="SUPFAM" id="SSF48452">
    <property type="entry name" value="TPR-like"/>
    <property type="match status" value="1"/>
</dbReference>
<dbReference type="Proteomes" id="UP001152797">
    <property type="component" value="Unassembled WGS sequence"/>
</dbReference>
<feature type="coiled-coil region" evidence="1">
    <location>
        <begin position="172"/>
        <end position="209"/>
    </location>
</feature>
<dbReference type="GO" id="GO:0030544">
    <property type="term" value="F:Hsp70 protein binding"/>
    <property type="evidence" value="ECO:0007669"/>
    <property type="project" value="TreeGrafter"/>
</dbReference>
<feature type="region of interest" description="Disordered" evidence="2">
    <location>
        <begin position="488"/>
        <end position="510"/>
    </location>
</feature>
<evidence type="ECO:0000313" key="6">
    <source>
        <dbReference type="Proteomes" id="UP001152797"/>
    </source>
</evidence>
<keyword evidence="6" id="KW-1185">Reference proteome</keyword>
<accession>A0A9P1C1Q1</accession>
<dbReference type="GO" id="GO:0051879">
    <property type="term" value="F:Hsp90 protein binding"/>
    <property type="evidence" value="ECO:0007669"/>
    <property type="project" value="TreeGrafter"/>
</dbReference>
<sequence>MEPVNRLPRPEDPAALERLAEAQQLLCARAVSEEDCQHAVELLLELARPIEEEGFGYSPALLTLASLYESGYEPAIQQDSGQAARHYMSLLEAQVPSQSLSNDLLEEAATNLCSLVKDKECQLQEAEVKRLEALAVQCEEWNLRSPGGWLAFAATEARRKWTAANEDPEVRERRLQREAQKAEQRRRLVEEQQLRAQQALVEAENLRLQGNDMCRQGQLPGNAAAQQHLLQAVGLYAQAVEVLSRCLDQSLPLEKAVELRRQRALLRSNSAQVELSTQRWAQAAELAEKSLEDEPSSVKTRYRLAKAQMGQSNWEAAAKTVDQALLSLKGQPGDRETFTVELWKLAEDIAQKLPQWRWSASKPELRKAAPDDFEKRIVGWWEYPGSTFEIRLEPWGALVFQEDTVKIELMKKGKLRWRGEVELISGMVLNLSFEPGSDVLVLEFIPPSELPAEDQWSGPKRFTAKRREGMKQEAIPAEVQEVPEPIAQPITEPAPEPAPTAEVQGEEAENSSAVLEAPKEVHIAGYPAVAGCYRLQPELKNGRPVYRREPHSEDADADQFLWFRGGNWGVTSSLNASSLAAPFAVRCADANALHPLQLRRRSKWYMRTGRNKEDSAPDLLVAADLEQSTSAS</sequence>
<evidence type="ECO:0000313" key="3">
    <source>
        <dbReference type="EMBL" id="CAI3982675.1"/>
    </source>
</evidence>
<organism evidence="3">
    <name type="scientific">Cladocopium goreaui</name>
    <dbReference type="NCBI Taxonomy" id="2562237"/>
    <lineage>
        <taxon>Eukaryota</taxon>
        <taxon>Sar</taxon>
        <taxon>Alveolata</taxon>
        <taxon>Dinophyceae</taxon>
        <taxon>Suessiales</taxon>
        <taxon>Symbiodiniaceae</taxon>
        <taxon>Cladocopium</taxon>
    </lineage>
</organism>
<reference evidence="4" key="2">
    <citation type="submission" date="2024-04" db="EMBL/GenBank/DDBJ databases">
        <authorList>
            <person name="Chen Y."/>
            <person name="Shah S."/>
            <person name="Dougan E. K."/>
            <person name="Thang M."/>
            <person name="Chan C."/>
        </authorList>
    </citation>
    <scope>NUCLEOTIDE SEQUENCE [LARGE SCALE GENOMIC DNA]</scope>
</reference>